<dbReference type="RefSeq" id="WP_188405893.1">
    <property type="nucleotide sequence ID" value="NZ_BMGL01000006.1"/>
</dbReference>
<sequence>MDNTITQCLESFLFSNNKSKDKQLSKIINCYSVGDKGRVILNTLMVANYLSELGFYQQKVGDKILFSLYYNGVLTTNISRDHIYSYLMKLIIKYDPNAKNKDSQVLNKLNIELNKHIKKETTIVSNLDVCMLKEYRDTKNTTRFFFKNLIVVVEVKNDMKNIKTENYNEFAKRKKYINSSKIIDFDYDPKNPQPEKSVYAEFVRKVTNESKHYLSVVTSIGFFLNSFKSKKDPVIFILSDENSQLKNDAYGQSGKSEILEAGLQFAVSSYFFENAQNFNKNFPFQNIRPEHDLFIFGDAPKDFNLKIMYEAKRGIDVEQKGRSKADFFIQFEYSPKILVDTNFRLGSNKSSDKGRIFRITINNYFDADYTPIEEFKHELFTDWDKTEWNNFYSFMIECAASYLKYGLVKYSNPKIESKILATSTSSKFVEYMSNSFELDKWYVLPYLAKEIIEKTYKESPVKASKVLLNWLQQYADDKGLNLTKRKGAQNKKSIKISKINLFTNRENQ</sequence>
<organism evidence="1 2">
    <name type="scientific">Psychroflexus salis</name>
    <dbReference type="NCBI Taxonomy" id="1526574"/>
    <lineage>
        <taxon>Bacteria</taxon>
        <taxon>Pseudomonadati</taxon>
        <taxon>Bacteroidota</taxon>
        <taxon>Flavobacteriia</taxon>
        <taxon>Flavobacteriales</taxon>
        <taxon>Flavobacteriaceae</taxon>
        <taxon>Psychroflexus</taxon>
    </lineage>
</organism>
<gene>
    <name evidence="1" type="ORF">GCM10010831_11820</name>
</gene>
<accession>A0A916ZTJ5</accession>
<evidence type="ECO:0000313" key="1">
    <source>
        <dbReference type="EMBL" id="GGE12014.1"/>
    </source>
</evidence>
<dbReference type="Proteomes" id="UP000599688">
    <property type="component" value="Unassembled WGS sequence"/>
</dbReference>
<name>A0A916ZTJ5_9FLAO</name>
<dbReference type="EMBL" id="BMGL01000006">
    <property type="protein sequence ID" value="GGE12014.1"/>
    <property type="molecule type" value="Genomic_DNA"/>
</dbReference>
<reference evidence="1 2" key="1">
    <citation type="journal article" date="2014" name="Int. J. Syst. Evol. Microbiol.">
        <title>Complete genome sequence of Corynebacterium casei LMG S-19264T (=DSM 44701T), isolated from a smear-ripened cheese.</title>
        <authorList>
            <consortium name="US DOE Joint Genome Institute (JGI-PGF)"/>
            <person name="Walter F."/>
            <person name="Albersmeier A."/>
            <person name="Kalinowski J."/>
            <person name="Ruckert C."/>
        </authorList>
    </citation>
    <scope>NUCLEOTIDE SEQUENCE [LARGE SCALE GENOMIC DNA]</scope>
    <source>
        <strain evidence="1 2">CGMCC 1.12925</strain>
    </source>
</reference>
<dbReference type="AlphaFoldDB" id="A0A916ZTJ5"/>
<comment type="caution">
    <text evidence="1">The sequence shown here is derived from an EMBL/GenBank/DDBJ whole genome shotgun (WGS) entry which is preliminary data.</text>
</comment>
<proteinExistence type="predicted"/>
<keyword evidence="2" id="KW-1185">Reference proteome</keyword>
<evidence type="ECO:0000313" key="2">
    <source>
        <dbReference type="Proteomes" id="UP000599688"/>
    </source>
</evidence>
<protein>
    <submittedName>
        <fullName evidence="1">Uncharacterized protein</fullName>
    </submittedName>
</protein>